<dbReference type="InterPro" id="IPR019999">
    <property type="entry name" value="Anth_synth_I-like"/>
</dbReference>
<keyword evidence="4" id="KW-1185">Reference proteome</keyword>
<evidence type="ECO:0000313" key="3">
    <source>
        <dbReference type="EMBL" id="QNK00858.1"/>
    </source>
</evidence>
<evidence type="ECO:0000259" key="1">
    <source>
        <dbReference type="Pfam" id="PF00425"/>
    </source>
</evidence>
<feature type="domain" description="Chorismate-utilising enzyme C-terminal" evidence="1">
    <location>
        <begin position="192"/>
        <end position="443"/>
    </location>
</feature>
<dbReference type="InterPro" id="IPR015890">
    <property type="entry name" value="Chorismate_C"/>
</dbReference>
<dbReference type="InterPro" id="IPR006805">
    <property type="entry name" value="Anth_synth_I_N"/>
</dbReference>
<dbReference type="PANTHER" id="PTHR11236:SF9">
    <property type="entry name" value="ANTHRANILATE SYNTHASE COMPONENT 1"/>
    <property type="match status" value="1"/>
</dbReference>
<dbReference type="Pfam" id="PF00425">
    <property type="entry name" value="Chorismate_bind"/>
    <property type="match status" value="1"/>
</dbReference>
<dbReference type="Pfam" id="PF04715">
    <property type="entry name" value="Anth_synt_I_N"/>
    <property type="match status" value="1"/>
</dbReference>
<name>A0A7G8Q250_9GAMM</name>
<evidence type="ECO:0000313" key="4">
    <source>
        <dbReference type="Proteomes" id="UP000515873"/>
    </source>
</evidence>
<dbReference type="NCBIfam" id="NF006563">
    <property type="entry name" value="PRK09070.1"/>
    <property type="match status" value="1"/>
</dbReference>
<accession>A0A7G8Q250</accession>
<dbReference type="KEGG" id="dtl:H8F01_17530"/>
<dbReference type="PANTHER" id="PTHR11236">
    <property type="entry name" value="AMINOBENZOATE/ANTHRANILATE SYNTHASE"/>
    <property type="match status" value="1"/>
</dbReference>
<sequence>MTGVLRKTLHGRRDLLAPAAAFPERYPGLLQSVTHGTPQSRYDILFAFPQETLALLADGQLMDGSLVDGQARPRAGRFLDVLDDAWRAERLPRDPASDLPFHGGWLLLLAYELVGEIETRLRLRAPDVVPTAIALRCPAAVIVDHARGCTVLVAEDGQQALLDRMEADLAAPLDVPALPVATACEEDEPALFLDGVARIHEHLHAGDIFQVNLSRAWRAHFATSPTPAQLYQSLRRANPAPFAGLFQQPTWAVVSSSPERLVEVRDGLAQTRPIAGTRPRTPGDDDVERIRELSTHPKERAEHVMLIDLERNDLGRVCVPGTVEVNELMVVESYAHVHHIVSNVRGRLRDDVTPGEVIAATFPGGTITGCPKVRCMEIIASLENAPRGAYTGAMGYLDRNGDLDLNILIRTFTQSGADVSLRAGAGIVADSVAERELDETRAKARGLLRALGVQG</sequence>
<feature type="domain" description="Anthranilate synthase component I N-terminal" evidence="2">
    <location>
        <begin position="26"/>
        <end position="147"/>
    </location>
</feature>
<gene>
    <name evidence="3" type="ORF">H8F01_17530</name>
</gene>
<protein>
    <submittedName>
        <fullName evidence="3">Aminodeoxychorismate synthase component I</fullName>
    </submittedName>
</protein>
<dbReference type="GO" id="GO:0000162">
    <property type="term" value="P:L-tryptophan biosynthetic process"/>
    <property type="evidence" value="ECO:0007669"/>
    <property type="project" value="TreeGrafter"/>
</dbReference>
<dbReference type="RefSeq" id="WP_187056328.1">
    <property type="nucleotide sequence ID" value="NZ_CP060412.1"/>
</dbReference>
<reference evidence="3 4" key="1">
    <citation type="submission" date="2020-08" db="EMBL/GenBank/DDBJ databases">
        <title>Dyella sp. G9 isolated from forest soil.</title>
        <authorList>
            <person name="Fu J."/>
            <person name="Qiu L."/>
        </authorList>
    </citation>
    <scope>NUCLEOTIDE SEQUENCE [LARGE SCALE GENOMIC DNA]</scope>
    <source>
        <strain evidence="3 4">G9</strain>
    </source>
</reference>
<organism evidence="3 4">
    <name type="scientific">Dyella telluris</name>
    <dbReference type="NCBI Taxonomy" id="2763498"/>
    <lineage>
        <taxon>Bacteria</taxon>
        <taxon>Pseudomonadati</taxon>
        <taxon>Pseudomonadota</taxon>
        <taxon>Gammaproteobacteria</taxon>
        <taxon>Lysobacterales</taxon>
        <taxon>Rhodanobacteraceae</taxon>
        <taxon>Dyella</taxon>
    </lineage>
</organism>
<dbReference type="AlphaFoldDB" id="A0A7G8Q250"/>
<proteinExistence type="predicted"/>
<dbReference type="Proteomes" id="UP000515873">
    <property type="component" value="Chromosome"/>
</dbReference>
<dbReference type="Gene3D" id="3.60.120.10">
    <property type="entry name" value="Anthranilate synthase"/>
    <property type="match status" value="1"/>
</dbReference>
<dbReference type="SUPFAM" id="SSF56322">
    <property type="entry name" value="ADC synthase"/>
    <property type="match status" value="1"/>
</dbReference>
<dbReference type="InterPro" id="IPR005801">
    <property type="entry name" value="ADC_synthase"/>
</dbReference>
<dbReference type="PRINTS" id="PR00095">
    <property type="entry name" value="ANTSNTHASEI"/>
</dbReference>
<dbReference type="EMBL" id="CP060412">
    <property type="protein sequence ID" value="QNK00858.1"/>
    <property type="molecule type" value="Genomic_DNA"/>
</dbReference>
<evidence type="ECO:0000259" key="2">
    <source>
        <dbReference type="Pfam" id="PF04715"/>
    </source>
</evidence>